<dbReference type="AlphaFoldDB" id="A0A1U7CST9"/>
<feature type="signal peptide" evidence="1">
    <location>
        <begin position="1"/>
        <end position="22"/>
    </location>
</feature>
<dbReference type="OrthoDB" id="276267at2"/>
<dbReference type="Pfam" id="PF20360">
    <property type="entry name" value="DUF6655"/>
    <property type="match status" value="1"/>
</dbReference>
<keyword evidence="1" id="KW-0732">Signal</keyword>
<dbReference type="KEGG" id="pbor:BSF38_03475"/>
<accession>A0A1U7CST9</accession>
<proteinExistence type="predicted"/>
<organism evidence="2 3">
    <name type="scientific">Paludisphaera borealis</name>
    <dbReference type="NCBI Taxonomy" id="1387353"/>
    <lineage>
        <taxon>Bacteria</taxon>
        <taxon>Pseudomonadati</taxon>
        <taxon>Planctomycetota</taxon>
        <taxon>Planctomycetia</taxon>
        <taxon>Isosphaerales</taxon>
        <taxon>Isosphaeraceae</taxon>
        <taxon>Paludisphaera</taxon>
    </lineage>
</organism>
<dbReference type="EMBL" id="CP019082">
    <property type="protein sequence ID" value="APW61943.1"/>
    <property type="molecule type" value="Genomic_DNA"/>
</dbReference>
<name>A0A1U7CST9_9BACT</name>
<feature type="chain" id="PRO_5012979186" evidence="1">
    <location>
        <begin position="23"/>
        <end position="207"/>
    </location>
</feature>
<dbReference type="RefSeq" id="WP_076347677.1">
    <property type="nucleotide sequence ID" value="NZ_CP019082.1"/>
</dbReference>
<evidence type="ECO:0000313" key="2">
    <source>
        <dbReference type="EMBL" id="APW61943.1"/>
    </source>
</evidence>
<dbReference type="PROSITE" id="PS51257">
    <property type="entry name" value="PROKAR_LIPOPROTEIN"/>
    <property type="match status" value="1"/>
</dbReference>
<evidence type="ECO:0000256" key="1">
    <source>
        <dbReference type="SAM" id="SignalP"/>
    </source>
</evidence>
<protein>
    <submittedName>
        <fullName evidence="2">Uncharacterized protein</fullName>
    </submittedName>
</protein>
<reference evidence="3" key="1">
    <citation type="submission" date="2016-12" db="EMBL/GenBank/DDBJ databases">
        <title>Comparative genomics of four Isosphaeraceae planctomycetes: a common pool of plasmids and glycoside hydrolase genes.</title>
        <authorList>
            <person name="Ivanova A."/>
        </authorList>
    </citation>
    <scope>NUCLEOTIDE SEQUENCE [LARGE SCALE GENOMIC DNA]</scope>
    <source>
        <strain evidence="3">PX4</strain>
    </source>
</reference>
<sequence>MSRIASLATLALAMALSGCVSVTTKLTGSARSGAEQLLLTGTADRAIASIDFRPLAGRKVFLETGQVSAADSGWLVFGLRREMARQGLLLVADKKDAQTVVEAAVGAYGTDEIDSRVSLPTSFASSLVPIPIGGSDASGLIRKNRQDSVVKLALFGYDAATRQLAWESDTVMEVGRLDRRFIGTTNVTRQTSLPELETYPPRRVQVR</sequence>
<dbReference type="InterPro" id="IPR046596">
    <property type="entry name" value="DUF6655"/>
</dbReference>
<dbReference type="Proteomes" id="UP000186309">
    <property type="component" value="Chromosome"/>
</dbReference>
<keyword evidence="3" id="KW-1185">Reference proteome</keyword>
<evidence type="ECO:0000313" key="3">
    <source>
        <dbReference type="Proteomes" id="UP000186309"/>
    </source>
</evidence>
<gene>
    <name evidence="2" type="ORF">BSF38_03475</name>
</gene>